<keyword evidence="3" id="KW-1185">Reference proteome</keyword>
<organism evidence="2 3">
    <name type="scientific">Ganoderma sinense ZZ0214-1</name>
    <dbReference type="NCBI Taxonomy" id="1077348"/>
    <lineage>
        <taxon>Eukaryota</taxon>
        <taxon>Fungi</taxon>
        <taxon>Dikarya</taxon>
        <taxon>Basidiomycota</taxon>
        <taxon>Agaricomycotina</taxon>
        <taxon>Agaricomycetes</taxon>
        <taxon>Polyporales</taxon>
        <taxon>Polyporaceae</taxon>
        <taxon>Ganoderma</taxon>
    </lineage>
</organism>
<protein>
    <submittedName>
        <fullName evidence="2">Uncharacterized protein</fullName>
    </submittedName>
</protein>
<comment type="caution">
    <text evidence="2">The sequence shown here is derived from an EMBL/GenBank/DDBJ whole genome shotgun (WGS) entry which is preliminary data.</text>
</comment>
<dbReference type="EMBL" id="AYKW01000002">
    <property type="protein sequence ID" value="PIL36238.1"/>
    <property type="molecule type" value="Genomic_DNA"/>
</dbReference>
<feature type="compositionally biased region" description="Low complexity" evidence="1">
    <location>
        <begin position="202"/>
        <end position="214"/>
    </location>
</feature>
<feature type="compositionally biased region" description="Low complexity" evidence="1">
    <location>
        <begin position="228"/>
        <end position="246"/>
    </location>
</feature>
<proteinExistence type="predicted"/>
<sequence>MRNKSPASQRSNRLPLEIWQHIFLLACTDGGCTGYALTLVSKFFHDASQLIRFHSLAFSSLRQIEGFLAFAERATTAQAKKPKVHHLLLSFSRYPSHETSPDFGRADDIYGANAPVPDAWFRARQAREQEKAAWDKRFLVVLSALFDLVEPHLETLALLQSDAFALPPLRYRLPRLRELTLLVGITVILNEDEDLPGANFSGSAASASASNAPSSRDRSQAHVHPFTSPSASARVPSASSSPPASSFGFEGPPLGATPATRSLGHASGSEVDGEHGARARFPALERLHIICGRHRDWTLRDALAHLPRLAPSLACLRISNATYTHGSHGCVAAFLRHALDVQEGADLAVAGERDAGLQQPTMPQLRRVAVHSIPPPVDSKCGASQKEYRELVDAMEELLIACEPAPEVRFQWTESERARHQVWEEACLEQWVERIDGRLGI</sequence>
<accession>A0A2G8SRN8</accession>
<dbReference type="Proteomes" id="UP000230002">
    <property type="component" value="Unassembled WGS sequence"/>
</dbReference>
<evidence type="ECO:0000313" key="2">
    <source>
        <dbReference type="EMBL" id="PIL36238.1"/>
    </source>
</evidence>
<dbReference type="OrthoDB" id="2748701at2759"/>
<feature type="region of interest" description="Disordered" evidence="1">
    <location>
        <begin position="202"/>
        <end position="275"/>
    </location>
</feature>
<gene>
    <name evidence="2" type="ORF">GSI_01900</name>
</gene>
<reference evidence="2 3" key="1">
    <citation type="journal article" date="2015" name="Sci. Rep.">
        <title>Chromosome-level genome map provides insights into diverse defense mechanisms in the medicinal fungus Ganoderma sinense.</title>
        <authorList>
            <person name="Zhu Y."/>
            <person name="Xu J."/>
            <person name="Sun C."/>
            <person name="Zhou S."/>
            <person name="Xu H."/>
            <person name="Nelson D.R."/>
            <person name="Qian J."/>
            <person name="Song J."/>
            <person name="Luo H."/>
            <person name="Xiang L."/>
            <person name="Li Y."/>
            <person name="Xu Z."/>
            <person name="Ji A."/>
            <person name="Wang L."/>
            <person name="Lu S."/>
            <person name="Hayward A."/>
            <person name="Sun W."/>
            <person name="Li X."/>
            <person name="Schwartz D.C."/>
            <person name="Wang Y."/>
            <person name="Chen S."/>
        </authorList>
    </citation>
    <scope>NUCLEOTIDE SEQUENCE [LARGE SCALE GENOMIC DNA]</scope>
    <source>
        <strain evidence="2 3">ZZ0214-1</strain>
    </source>
</reference>
<evidence type="ECO:0000256" key="1">
    <source>
        <dbReference type="SAM" id="MobiDB-lite"/>
    </source>
</evidence>
<dbReference type="AlphaFoldDB" id="A0A2G8SRN8"/>
<dbReference type="STRING" id="1077348.A0A2G8SRN8"/>
<evidence type="ECO:0000313" key="3">
    <source>
        <dbReference type="Proteomes" id="UP000230002"/>
    </source>
</evidence>
<name>A0A2G8SRN8_9APHY</name>